<name>A0A5B9G0L1_9FLAO</name>
<dbReference type="InterPro" id="IPR050491">
    <property type="entry name" value="AmpC-like"/>
</dbReference>
<dbReference type="SUPFAM" id="SSF56601">
    <property type="entry name" value="beta-lactamase/transpeptidase-like"/>
    <property type="match status" value="1"/>
</dbReference>
<dbReference type="EMBL" id="CP042831">
    <property type="protein sequence ID" value="QEE50882.1"/>
    <property type="molecule type" value="Genomic_DNA"/>
</dbReference>
<dbReference type="InterPro" id="IPR001466">
    <property type="entry name" value="Beta-lactam-related"/>
</dbReference>
<protein>
    <submittedName>
        <fullName evidence="5">Beta-lactamase family protein</fullName>
    </submittedName>
</protein>
<dbReference type="OrthoDB" id="9793489at2"/>
<evidence type="ECO:0000313" key="5">
    <source>
        <dbReference type="EMBL" id="QEE50882.1"/>
    </source>
</evidence>
<accession>A0A5B9G0L1</accession>
<evidence type="ECO:0000313" key="6">
    <source>
        <dbReference type="Proteomes" id="UP000321222"/>
    </source>
</evidence>
<evidence type="ECO:0000256" key="2">
    <source>
        <dbReference type="ARBA" id="ARBA00023136"/>
    </source>
</evidence>
<dbReference type="GO" id="GO:0016020">
    <property type="term" value="C:membrane"/>
    <property type="evidence" value="ECO:0007669"/>
    <property type="project" value="UniProtKB-SubCell"/>
</dbReference>
<dbReference type="InterPro" id="IPR012338">
    <property type="entry name" value="Beta-lactam/transpept-like"/>
</dbReference>
<keyword evidence="2" id="KW-0472">Membrane</keyword>
<reference evidence="5 6" key="1">
    <citation type="submission" date="2019-08" db="EMBL/GenBank/DDBJ databases">
        <title>Flavobacterium alkalisoli sp. nov., isolated from rhizosphere soil of Suaeda salsa.</title>
        <authorList>
            <person name="Sun J.-Q."/>
            <person name="Xu L."/>
        </authorList>
    </citation>
    <scope>NUCLEOTIDE SEQUENCE [LARGE SCALE GENOMIC DNA]</scope>
    <source>
        <strain evidence="5 6">XS-5</strain>
    </source>
</reference>
<proteinExistence type="predicted"/>
<dbReference type="PANTHER" id="PTHR46825">
    <property type="entry name" value="D-ALANYL-D-ALANINE-CARBOXYPEPTIDASE/ENDOPEPTIDASE AMPH"/>
    <property type="match status" value="1"/>
</dbReference>
<keyword evidence="3" id="KW-0732">Signal</keyword>
<sequence>MKKNIIQGLLLLFVCFQAYSQRAETLDNYMNELFNKNAFNGNILVAEKGTIVYQKSFGLANEKTQEKLNLQTCFELASVSKQFTAMGIVQLQKKGKLSYDDKISKYIPELSFYNNVTILNLLTHTGGLPDYMDLMEKEWDKTKIATNDDVIKVFEKLKPSPLFTPNDKWEYSNTGYMLLATIIERVSKKSYGEYLNEVIFKPLKMQNTFVYRRWFKPEIKNNYASGYFFSKELNRKFTPDELGNEFYVVYLDGIVGDGMVNSNLEDLLKWDRALYGNTLITDTDRKMIFSSYEMSGQRSTDYGFGWMLTNSPDYGKIALHSGSWGGYVTYIERHLDNDKTIILLQNNALSTTEMPIKNIRLILYGKPLEQKIKIDNSILQQCEGKYLTDTGKTKEIVYESGKIYVPVSPEERYELIPVSQTKFIIDGFQPEVSYEFTFDNTGKVIKYRVQQPEQGLDYEAKKI</sequence>
<evidence type="ECO:0000256" key="3">
    <source>
        <dbReference type="SAM" id="SignalP"/>
    </source>
</evidence>
<dbReference type="Gene3D" id="3.40.710.10">
    <property type="entry name" value="DD-peptidase/beta-lactamase superfamily"/>
    <property type="match status" value="1"/>
</dbReference>
<feature type="signal peptide" evidence="3">
    <location>
        <begin position="1"/>
        <end position="20"/>
    </location>
</feature>
<feature type="domain" description="Beta-lactamase-related" evidence="4">
    <location>
        <begin position="42"/>
        <end position="360"/>
    </location>
</feature>
<dbReference type="Proteomes" id="UP000321222">
    <property type="component" value="Chromosome"/>
</dbReference>
<organism evidence="5 6">
    <name type="scientific">Flavobacterium alkalisoli</name>
    <dbReference type="NCBI Taxonomy" id="2602769"/>
    <lineage>
        <taxon>Bacteria</taxon>
        <taxon>Pseudomonadati</taxon>
        <taxon>Bacteroidota</taxon>
        <taxon>Flavobacteriia</taxon>
        <taxon>Flavobacteriales</taxon>
        <taxon>Flavobacteriaceae</taxon>
        <taxon>Flavobacterium</taxon>
    </lineage>
</organism>
<gene>
    <name evidence="5" type="ORF">FUA48_15250</name>
</gene>
<feature type="chain" id="PRO_5022933659" evidence="3">
    <location>
        <begin position="21"/>
        <end position="463"/>
    </location>
</feature>
<dbReference type="KEGG" id="fak:FUA48_15250"/>
<keyword evidence="6" id="KW-1185">Reference proteome</keyword>
<dbReference type="AlphaFoldDB" id="A0A5B9G0L1"/>
<comment type="subcellular location">
    <subcellularLocation>
        <location evidence="1">Membrane</location>
    </subcellularLocation>
</comment>
<evidence type="ECO:0000256" key="1">
    <source>
        <dbReference type="ARBA" id="ARBA00004370"/>
    </source>
</evidence>
<dbReference type="Pfam" id="PF00144">
    <property type="entry name" value="Beta-lactamase"/>
    <property type="match status" value="1"/>
</dbReference>
<dbReference type="PANTHER" id="PTHR46825:SF11">
    <property type="entry name" value="PENICILLIN-BINDING PROTEIN 4"/>
    <property type="match status" value="1"/>
</dbReference>
<evidence type="ECO:0000259" key="4">
    <source>
        <dbReference type="Pfam" id="PF00144"/>
    </source>
</evidence>
<dbReference type="RefSeq" id="WP_147584326.1">
    <property type="nucleotide sequence ID" value="NZ_CP042831.1"/>
</dbReference>